<feature type="region of interest" description="Disordered" evidence="1">
    <location>
        <begin position="1"/>
        <end position="31"/>
    </location>
</feature>
<dbReference type="InterPro" id="IPR039422">
    <property type="entry name" value="MarR/SlyA-like"/>
</dbReference>
<sequence>MPAHQPVGTSTTKATPARGKRAPKDAGQQETAPAAEVFAVDQVNASFLESLLGYNARRASLSLVGVFVKCMEGFDLKIVEFSLLSLVGGNPGITSRQLCQQLDVLPPNMVGMIEVMTRRGFLERRPHPRDGRAMGLYLTEAGRALVDQAEPQLKASESAAVSHLSVEEQQQLLNLLQKLYR</sequence>
<dbReference type="PRINTS" id="PR00598">
    <property type="entry name" value="HTHMARR"/>
</dbReference>
<feature type="domain" description="HTH marR-type" evidence="2">
    <location>
        <begin position="49"/>
        <end position="181"/>
    </location>
</feature>
<dbReference type="RefSeq" id="WP_283485931.1">
    <property type="nucleotide sequence ID" value="NZ_CP125947.1"/>
</dbReference>
<gene>
    <name evidence="3" type="ORF">QMY55_20380</name>
</gene>
<dbReference type="EMBL" id="CP125947">
    <property type="protein sequence ID" value="WHS64820.1"/>
    <property type="molecule type" value="Genomic_DNA"/>
</dbReference>
<organism evidence="3 4">
    <name type="scientific">Comamonas resistens</name>
    <dbReference type="NCBI Taxonomy" id="3046670"/>
    <lineage>
        <taxon>Bacteria</taxon>
        <taxon>Pseudomonadati</taxon>
        <taxon>Pseudomonadota</taxon>
        <taxon>Betaproteobacteria</taxon>
        <taxon>Burkholderiales</taxon>
        <taxon>Comamonadaceae</taxon>
        <taxon>Comamonas</taxon>
    </lineage>
</organism>
<dbReference type="PANTHER" id="PTHR33164:SF57">
    <property type="entry name" value="MARR-FAMILY TRANSCRIPTIONAL REGULATOR"/>
    <property type="match status" value="1"/>
</dbReference>
<keyword evidence="4" id="KW-1185">Reference proteome</keyword>
<dbReference type="PANTHER" id="PTHR33164">
    <property type="entry name" value="TRANSCRIPTIONAL REGULATOR, MARR FAMILY"/>
    <property type="match status" value="1"/>
</dbReference>
<dbReference type="Proteomes" id="UP001240697">
    <property type="component" value="Chromosome"/>
</dbReference>
<dbReference type="PROSITE" id="PS50995">
    <property type="entry name" value="HTH_MARR_2"/>
    <property type="match status" value="1"/>
</dbReference>
<evidence type="ECO:0000259" key="2">
    <source>
        <dbReference type="PROSITE" id="PS50995"/>
    </source>
</evidence>
<name>A0ABY8SQZ2_9BURK</name>
<reference evidence="3 4" key="1">
    <citation type="submission" date="2023-05" db="EMBL/GenBank/DDBJ databases">
        <authorList>
            <person name="Yin Y."/>
            <person name="Lu Z."/>
        </authorList>
    </citation>
    <scope>NUCLEOTIDE SEQUENCE [LARGE SCALE GENOMIC DNA]</scope>
    <source>
        <strain evidence="3 4">ZM22</strain>
    </source>
</reference>
<dbReference type="Gene3D" id="1.10.10.10">
    <property type="entry name" value="Winged helix-like DNA-binding domain superfamily/Winged helix DNA-binding domain"/>
    <property type="match status" value="1"/>
</dbReference>
<evidence type="ECO:0000313" key="4">
    <source>
        <dbReference type="Proteomes" id="UP001240697"/>
    </source>
</evidence>
<accession>A0ABY8SQZ2</accession>
<evidence type="ECO:0000256" key="1">
    <source>
        <dbReference type="SAM" id="MobiDB-lite"/>
    </source>
</evidence>
<dbReference type="InterPro" id="IPR036388">
    <property type="entry name" value="WH-like_DNA-bd_sf"/>
</dbReference>
<evidence type="ECO:0000313" key="3">
    <source>
        <dbReference type="EMBL" id="WHS64820.1"/>
    </source>
</evidence>
<proteinExistence type="predicted"/>
<dbReference type="Pfam" id="PF12802">
    <property type="entry name" value="MarR_2"/>
    <property type="match status" value="1"/>
</dbReference>
<dbReference type="SMART" id="SM00347">
    <property type="entry name" value="HTH_MARR"/>
    <property type="match status" value="1"/>
</dbReference>
<protein>
    <submittedName>
        <fullName evidence="3">MarR family winged helix-turn-helix transcriptional regulator</fullName>
    </submittedName>
</protein>
<dbReference type="SUPFAM" id="SSF46785">
    <property type="entry name" value="Winged helix' DNA-binding domain"/>
    <property type="match status" value="1"/>
</dbReference>
<dbReference type="InterPro" id="IPR036390">
    <property type="entry name" value="WH_DNA-bd_sf"/>
</dbReference>
<dbReference type="InterPro" id="IPR000835">
    <property type="entry name" value="HTH_MarR-typ"/>
</dbReference>